<dbReference type="InterPro" id="IPR003877">
    <property type="entry name" value="SPRY_dom"/>
</dbReference>
<dbReference type="Gene3D" id="2.60.120.920">
    <property type="match status" value="1"/>
</dbReference>
<dbReference type="SMART" id="SM00449">
    <property type="entry name" value="SPRY"/>
    <property type="match status" value="1"/>
</dbReference>
<reference evidence="8" key="1">
    <citation type="submission" date="2023-03" db="EMBL/GenBank/DDBJ databases">
        <title>Mating type loci evolution in Malassezia.</title>
        <authorList>
            <person name="Coelho M.A."/>
        </authorList>
    </citation>
    <scope>NUCLEOTIDE SEQUENCE</scope>
    <source>
        <strain evidence="8">CBS 9431</strain>
    </source>
</reference>
<dbReference type="Pfam" id="PF00622">
    <property type="entry name" value="SPRY"/>
    <property type="match status" value="1"/>
</dbReference>
<dbReference type="InterPro" id="IPR043136">
    <property type="entry name" value="B30.2/SPRY_sf"/>
</dbReference>
<evidence type="ECO:0000259" key="7">
    <source>
        <dbReference type="PROSITE" id="PS50188"/>
    </source>
</evidence>
<dbReference type="InterPro" id="IPR001870">
    <property type="entry name" value="B30.2/SPRY"/>
</dbReference>
<evidence type="ECO:0000256" key="2">
    <source>
        <dbReference type="ARBA" id="ARBA00022692"/>
    </source>
</evidence>
<dbReference type="InterPro" id="IPR050618">
    <property type="entry name" value="Ubq-SigPath_Reg"/>
</dbReference>
<dbReference type="GO" id="GO:0016020">
    <property type="term" value="C:membrane"/>
    <property type="evidence" value="ECO:0007669"/>
    <property type="project" value="UniProtKB-SubCell"/>
</dbReference>
<dbReference type="InterPro" id="IPR013320">
    <property type="entry name" value="ConA-like_dom_sf"/>
</dbReference>
<keyword evidence="3 6" id="KW-1133">Transmembrane helix</keyword>
<evidence type="ECO:0000256" key="4">
    <source>
        <dbReference type="ARBA" id="ARBA00023136"/>
    </source>
</evidence>
<evidence type="ECO:0000256" key="1">
    <source>
        <dbReference type="ARBA" id="ARBA00004167"/>
    </source>
</evidence>
<name>A0AAF0F151_9BASI</name>
<dbReference type="AlphaFoldDB" id="A0AAF0F151"/>
<accession>A0AAF0F151</accession>
<comment type="subcellular location">
    <subcellularLocation>
        <location evidence="1">Membrane</location>
        <topology evidence="1">Single-pass membrane protein</topology>
    </subcellularLocation>
</comment>
<evidence type="ECO:0000313" key="8">
    <source>
        <dbReference type="EMBL" id="WFD38597.1"/>
    </source>
</evidence>
<feature type="region of interest" description="Disordered" evidence="5">
    <location>
        <begin position="344"/>
        <end position="436"/>
    </location>
</feature>
<organism evidence="8 9">
    <name type="scientific">Malassezia japonica</name>
    <dbReference type="NCBI Taxonomy" id="223818"/>
    <lineage>
        <taxon>Eukaryota</taxon>
        <taxon>Fungi</taxon>
        <taxon>Dikarya</taxon>
        <taxon>Basidiomycota</taxon>
        <taxon>Ustilaginomycotina</taxon>
        <taxon>Malasseziomycetes</taxon>
        <taxon>Malasseziales</taxon>
        <taxon>Malasseziaceae</taxon>
        <taxon>Malassezia</taxon>
    </lineage>
</organism>
<dbReference type="RefSeq" id="XP_060121494.1">
    <property type="nucleotide sequence ID" value="XM_060265511.1"/>
</dbReference>
<evidence type="ECO:0000256" key="5">
    <source>
        <dbReference type="SAM" id="MobiDB-lite"/>
    </source>
</evidence>
<sequence>MATLSAMGVPPPDGMEDPDLLLLLLPLVILICAIVLVAITPCVFYVVLRLRGRITLGDHEGPVNIAFEEQMESRGSSLQAQQRWAEQADDGARLGHERAVQWCTQHPPASPRDTDITMPQFLGIQEKGVSAWNFDTDYEANPGVMVSARTELQFFADSAGMAPSEGGACAMQTNLPLPKVNEVYYWEAKIFSKPASTSIAVGLATKPYPPFRFPGLCRHSVGYFSEDGFKCYNHPLHAQSYGPAFMQGDVVGVGYRPRSGAVFFTRNGRRMEEAYVGLHGCNLFPTIAANGAAEVHVNLGQAGFVLIEGNVKKWGLAPMVGTLAPPPAYGHDKGSILIQAGYEPRQDAHPTGSSSRDPTLTTDRATGELVRVPSYSDVAPPGPSPSRTSSSSAHTGIHMDTLTAPRRPAESPPPYEPQSAAALGPARHQHPTPHAPSFFTTLRGWLARWSAHRNAPADSTNPTELVGVVVE</sequence>
<evidence type="ECO:0000256" key="3">
    <source>
        <dbReference type="ARBA" id="ARBA00022989"/>
    </source>
</evidence>
<feature type="compositionally biased region" description="Polar residues" evidence="5">
    <location>
        <begin position="351"/>
        <end position="364"/>
    </location>
</feature>
<keyword evidence="4 6" id="KW-0472">Membrane</keyword>
<evidence type="ECO:0000256" key="6">
    <source>
        <dbReference type="SAM" id="Phobius"/>
    </source>
</evidence>
<dbReference type="GeneID" id="85225205"/>
<gene>
    <name evidence="8" type="primary">ssh4</name>
    <name evidence="8" type="ORF">MJAP1_001556</name>
</gene>
<dbReference type="Proteomes" id="UP001217754">
    <property type="component" value="Chromosome 2"/>
</dbReference>
<dbReference type="PROSITE" id="PS50188">
    <property type="entry name" value="B302_SPRY"/>
    <property type="match status" value="1"/>
</dbReference>
<dbReference type="InterPro" id="IPR035780">
    <property type="entry name" value="SPRY_Ssh4-like"/>
</dbReference>
<feature type="domain" description="B30.2/SPRY" evidence="7">
    <location>
        <begin position="111"/>
        <end position="304"/>
    </location>
</feature>
<dbReference type="CDD" id="cd12910">
    <property type="entry name" value="SPRY_SSH4_like"/>
    <property type="match status" value="1"/>
</dbReference>
<dbReference type="PANTHER" id="PTHR12864">
    <property type="entry name" value="RAN BINDING PROTEIN 9-RELATED"/>
    <property type="match status" value="1"/>
</dbReference>
<keyword evidence="2 6" id="KW-0812">Transmembrane</keyword>
<keyword evidence="9" id="KW-1185">Reference proteome</keyword>
<dbReference type="EMBL" id="CP119959">
    <property type="protein sequence ID" value="WFD38597.1"/>
    <property type="molecule type" value="Genomic_DNA"/>
</dbReference>
<evidence type="ECO:0000313" key="9">
    <source>
        <dbReference type="Proteomes" id="UP001217754"/>
    </source>
</evidence>
<proteinExistence type="predicted"/>
<protein>
    <submittedName>
        <fullName evidence="8">Protein ssh4</fullName>
    </submittedName>
</protein>
<dbReference type="SUPFAM" id="SSF49899">
    <property type="entry name" value="Concanavalin A-like lectins/glucanases"/>
    <property type="match status" value="1"/>
</dbReference>
<feature type="transmembrane region" description="Helical" evidence="6">
    <location>
        <begin position="20"/>
        <end position="48"/>
    </location>
</feature>